<dbReference type="EMBL" id="BLLF01005891">
    <property type="protein sequence ID" value="GFH31737.1"/>
    <property type="molecule type" value="Genomic_DNA"/>
</dbReference>
<dbReference type="EMBL" id="BLLF01005897">
    <property type="protein sequence ID" value="GFH31745.1"/>
    <property type="molecule type" value="Genomic_DNA"/>
</dbReference>
<dbReference type="Gene3D" id="3.30.70.1230">
    <property type="entry name" value="Nucleotide cyclase"/>
    <property type="match status" value="1"/>
</dbReference>
<evidence type="ECO:0000256" key="1">
    <source>
        <dbReference type="SAM" id="MobiDB-lite"/>
    </source>
</evidence>
<dbReference type="InterPro" id="IPR029787">
    <property type="entry name" value="Nucleotide_cyclase"/>
</dbReference>
<evidence type="ECO:0000313" key="2">
    <source>
        <dbReference type="EMBL" id="GFH31737.1"/>
    </source>
</evidence>
<gene>
    <name evidence="2" type="ORF">HaLaN_30839</name>
    <name evidence="3" type="ORF">HaLaN_30848</name>
</gene>
<dbReference type="SUPFAM" id="SSF55073">
    <property type="entry name" value="Nucleotide cyclase"/>
    <property type="match status" value="1"/>
</dbReference>
<evidence type="ECO:0000313" key="4">
    <source>
        <dbReference type="Proteomes" id="UP000485058"/>
    </source>
</evidence>
<dbReference type="AlphaFoldDB" id="A0A6A0AIM8"/>
<dbReference type="Proteomes" id="UP000485058">
    <property type="component" value="Unassembled WGS sequence"/>
</dbReference>
<sequence>MSRATNQAVICGCWSMRGEAVTTSLPCVLTCVMCRTMRQLALGFLDSPWGHVSIVYLKPTGLPSLMAWNADIAKASLAIFHTITRDELCSHQGYMCDVSDELGILAAFPRPGLAVRCCLMVVQRCLSAAWDPQLLEHPLGEEVASAFQGTPQGLLQLNPGAQQGVIGQLDRNTRGSYGSRRSNPFTLQMLSTHSTIRTSAHSGRSSRFTFGEGQSSVSRSQPYLRGITGLSSDKATSCTSRTTQVQARDPVGLASKGIRRGVSFERNHVAWVKKKSEKVLTSRLSLASSPNLDDPAPLQGTTSDIVLRDRDRQPPLPVLQPEIEQADPGPSQVPSKGGDLSSGPEELQWRSNGAAEALLQLQSTSSKGGLVTAFSVDSS</sequence>
<feature type="non-terminal residue" evidence="2">
    <location>
        <position position="1"/>
    </location>
</feature>
<accession>A0A6A0AIM8</accession>
<reference evidence="2 4" key="1">
    <citation type="submission" date="2020-02" db="EMBL/GenBank/DDBJ databases">
        <title>Draft genome sequence of Haematococcus lacustris strain NIES-144.</title>
        <authorList>
            <person name="Morimoto D."/>
            <person name="Nakagawa S."/>
            <person name="Yoshida T."/>
            <person name="Sawayama S."/>
        </authorList>
    </citation>
    <scope>NUCLEOTIDE SEQUENCE [LARGE SCALE GENOMIC DNA]</scope>
    <source>
        <strain evidence="2 4">NIES-144</strain>
    </source>
</reference>
<feature type="region of interest" description="Disordered" evidence="1">
    <location>
        <begin position="196"/>
        <end position="219"/>
    </location>
</feature>
<evidence type="ECO:0000313" key="3">
    <source>
        <dbReference type="EMBL" id="GFH31745.1"/>
    </source>
</evidence>
<feature type="non-terminal residue" evidence="2">
    <location>
        <position position="379"/>
    </location>
</feature>
<feature type="region of interest" description="Disordered" evidence="1">
    <location>
        <begin position="286"/>
        <end position="353"/>
    </location>
</feature>
<keyword evidence="4" id="KW-1185">Reference proteome</keyword>
<proteinExistence type="predicted"/>
<organism evidence="2 4">
    <name type="scientific">Haematococcus lacustris</name>
    <name type="common">Green alga</name>
    <name type="synonym">Haematococcus pluvialis</name>
    <dbReference type="NCBI Taxonomy" id="44745"/>
    <lineage>
        <taxon>Eukaryota</taxon>
        <taxon>Viridiplantae</taxon>
        <taxon>Chlorophyta</taxon>
        <taxon>core chlorophytes</taxon>
        <taxon>Chlorophyceae</taxon>
        <taxon>CS clade</taxon>
        <taxon>Chlamydomonadales</taxon>
        <taxon>Haematococcaceae</taxon>
        <taxon>Haematococcus</taxon>
    </lineage>
</organism>
<comment type="caution">
    <text evidence="2">The sequence shown here is derived from an EMBL/GenBank/DDBJ whole genome shotgun (WGS) entry which is preliminary data.</text>
</comment>
<name>A0A6A0AIM8_HAELA</name>
<protein>
    <submittedName>
        <fullName evidence="2">Guanylate cyclase domain-containing protein</fullName>
    </submittedName>
</protein>